<dbReference type="FunFam" id="3.40.640.10:FF:000014">
    <property type="entry name" value="Adenosylmethionine-8-amino-7-oxononanoate aminotransferase, probable"/>
    <property type="match status" value="1"/>
</dbReference>
<dbReference type="PIRSF" id="PIRSF000521">
    <property type="entry name" value="Transaminase_4ab_Lys_Orn"/>
    <property type="match status" value="1"/>
</dbReference>
<dbReference type="PANTHER" id="PTHR42684:SF3">
    <property type="entry name" value="ADENOSYLMETHIONINE-8-AMINO-7-OXONONANOATE AMINOTRANSFERASE"/>
    <property type="match status" value="1"/>
</dbReference>
<protein>
    <submittedName>
        <fullName evidence="7">4-aminobutyrate---pyruvate transaminase</fullName>
    </submittedName>
</protein>
<comment type="cofactor">
    <cofactor evidence="1">
        <name>pyridoxal 5'-phosphate</name>
        <dbReference type="ChEBI" id="CHEBI:597326"/>
    </cofactor>
</comment>
<dbReference type="OrthoDB" id="9801834at2"/>
<keyword evidence="7" id="KW-0670">Pyruvate</keyword>
<dbReference type="EMBL" id="FNMZ01000010">
    <property type="protein sequence ID" value="SDX79826.1"/>
    <property type="molecule type" value="Genomic_DNA"/>
</dbReference>
<dbReference type="PROSITE" id="PS00600">
    <property type="entry name" value="AA_TRANSFER_CLASS_3"/>
    <property type="match status" value="1"/>
</dbReference>
<keyword evidence="3" id="KW-0032">Aminotransferase</keyword>
<dbReference type="InterPro" id="IPR015422">
    <property type="entry name" value="PyrdxlP-dep_Trfase_small"/>
</dbReference>
<proteinExistence type="inferred from homology"/>
<evidence type="ECO:0000256" key="1">
    <source>
        <dbReference type="ARBA" id="ARBA00001933"/>
    </source>
</evidence>
<dbReference type="SUPFAM" id="SSF53383">
    <property type="entry name" value="PLP-dependent transferases"/>
    <property type="match status" value="1"/>
</dbReference>
<dbReference type="GO" id="GO:0009448">
    <property type="term" value="P:gamma-aminobutyric acid metabolic process"/>
    <property type="evidence" value="ECO:0007669"/>
    <property type="project" value="TreeGrafter"/>
</dbReference>
<dbReference type="InterPro" id="IPR015421">
    <property type="entry name" value="PyrdxlP-dep_Trfase_major"/>
</dbReference>
<dbReference type="InterPro" id="IPR015424">
    <property type="entry name" value="PyrdxlP-dep_Trfase"/>
</dbReference>
<evidence type="ECO:0000256" key="2">
    <source>
        <dbReference type="ARBA" id="ARBA00008954"/>
    </source>
</evidence>
<dbReference type="AlphaFoldDB" id="A0A1H3EM32"/>
<accession>A0A1H3EM32</accession>
<dbReference type="GO" id="GO:0009102">
    <property type="term" value="P:biotin biosynthetic process"/>
    <property type="evidence" value="ECO:0007669"/>
    <property type="project" value="TreeGrafter"/>
</dbReference>
<evidence type="ECO:0000256" key="3">
    <source>
        <dbReference type="ARBA" id="ARBA00022576"/>
    </source>
</evidence>
<organism evidence="7 8">
    <name type="scientific">Albimonas donghaensis</name>
    <dbReference type="NCBI Taxonomy" id="356660"/>
    <lineage>
        <taxon>Bacteria</taxon>
        <taxon>Pseudomonadati</taxon>
        <taxon>Pseudomonadota</taxon>
        <taxon>Alphaproteobacteria</taxon>
        <taxon>Rhodobacterales</taxon>
        <taxon>Paracoccaceae</taxon>
        <taxon>Albimonas</taxon>
    </lineage>
</organism>
<gene>
    <name evidence="7" type="ORF">SAMN05444336_11096</name>
</gene>
<dbReference type="GO" id="GO:0030170">
    <property type="term" value="F:pyridoxal phosphate binding"/>
    <property type="evidence" value="ECO:0007669"/>
    <property type="project" value="InterPro"/>
</dbReference>
<keyword evidence="4" id="KW-0808">Transferase</keyword>
<reference evidence="7 8" key="1">
    <citation type="submission" date="2016-10" db="EMBL/GenBank/DDBJ databases">
        <authorList>
            <person name="de Groot N.N."/>
        </authorList>
    </citation>
    <scope>NUCLEOTIDE SEQUENCE [LARGE SCALE GENOMIC DNA]</scope>
    <source>
        <strain evidence="7 8">DSM 17890</strain>
    </source>
</reference>
<comment type="similarity">
    <text evidence="2 6">Belongs to the class-III pyridoxal-phosphate-dependent aminotransferase family.</text>
</comment>
<name>A0A1H3EM32_9RHOB</name>
<keyword evidence="5 6" id="KW-0663">Pyridoxal phosphate</keyword>
<evidence type="ECO:0000256" key="5">
    <source>
        <dbReference type="ARBA" id="ARBA00022898"/>
    </source>
</evidence>
<dbReference type="RefSeq" id="WP_092684782.1">
    <property type="nucleotide sequence ID" value="NZ_FNMZ01000010.1"/>
</dbReference>
<dbReference type="InterPro" id="IPR005814">
    <property type="entry name" value="Aminotrans_3"/>
</dbReference>
<dbReference type="Proteomes" id="UP000199118">
    <property type="component" value="Unassembled WGS sequence"/>
</dbReference>
<dbReference type="STRING" id="356660.SAMN05444336_11096"/>
<dbReference type="InterPro" id="IPR049704">
    <property type="entry name" value="Aminotrans_3_PPA_site"/>
</dbReference>
<keyword evidence="8" id="KW-1185">Reference proteome</keyword>
<evidence type="ECO:0000256" key="4">
    <source>
        <dbReference type="ARBA" id="ARBA00022679"/>
    </source>
</evidence>
<dbReference type="PANTHER" id="PTHR42684">
    <property type="entry name" value="ADENOSYLMETHIONINE-8-AMINO-7-OXONONANOATE AMINOTRANSFERASE"/>
    <property type="match status" value="1"/>
</dbReference>
<dbReference type="Gene3D" id="3.40.640.10">
    <property type="entry name" value="Type I PLP-dependent aspartate aminotransferase-like (Major domain)"/>
    <property type="match status" value="1"/>
</dbReference>
<dbReference type="NCBIfam" id="NF004767">
    <property type="entry name" value="PRK06105.1"/>
    <property type="match status" value="1"/>
</dbReference>
<evidence type="ECO:0000313" key="8">
    <source>
        <dbReference type="Proteomes" id="UP000199118"/>
    </source>
</evidence>
<evidence type="ECO:0000313" key="7">
    <source>
        <dbReference type="EMBL" id="SDX79826.1"/>
    </source>
</evidence>
<dbReference type="CDD" id="cd00610">
    <property type="entry name" value="OAT_like"/>
    <property type="match status" value="1"/>
</dbReference>
<evidence type="ECO:0000256" key="6">
    <source>
        <dbReference type="RuleBase" id="RU003560"/>
    </source>
</evidence>
<dbReference type="GO" id="GO:0004015">
    <property type="term" value="F:adenosylmethionine-8-amino-7-oxononanoate transaminase activity"/>
    <property type="evidence" value="ECO:0007669"/>
    <property type="project" value="TreeGrafter"/>
</dbReference>
<dbReference type="Pfam" id="PF00202">
    <property type="entry name" value="Aminotran_3"/>
    <property type="match status" value="1"/>
</dbReference>
<sequence length="457" mass="49628">MTLDSVPQPNSPEARDIAYQMHPMVDQRRYEKTGGLVIERGEGVYVFDSSGKRYIEGLAGLWSVALGFGEKRLADVAYEQMQKLPYYHTFAYRTHGPAIDLAEKLVQISPEHLTRAHFTSSGSEANDLVVKMIWYRSNALGKPEKKKIIGRIKGYHGVTIAAGSVTGLPNNHRSFDLPLDRMIHTLTPDYWREAQEGESELDFSKRMAAALEEMILAEGPDTIAAMFGEPVMGAGGVIVPPEGYWAEIQAVLKKYDILLVADEVICGFGRTGKMFACETYDIRPDVMVLSKQISSSYMPLSAILISDDFYEPIADESHKIGVFGHGYTASGHPVATAVGLENVKIIEEKDLVGNAARLAPLFLSRLADLAKHPLAAASRGVGLLGALEIKPWETPNAAAAAVAEAMMEEGVICRNIGEALCFCPPLIITEEQVNAMFDGVATALDKVAAARAAAAAE</sequence>
<dbReference type="Gene3D" id="3.90.1150.10">
    <property type="entry name" value="Aspartate Aminotransferase, domain 1"/>
    <property type="match status" value="1"/>
</dbReference>